<dbReference type="Pfam" id="PF13094">
    <property type="entry name" value="CENP-Q"/>
    <property type="match status" value="1"/>
</dbReference>
<dbReference type="EMBL" id="CP042194">
    <property type="protein sequence ID" value="QDS73643.1"/>
    <property type="molecule type" value="Genomic_DNA"/>
</dbReference>
<reference evidence="3 4" key="1">
    <citation type="submission" date="2019-07" db="EMBL/GenBank/DDBJ databases">
        <title>Finished genome of Venturia effusa.</title>
        <authorList>
            <person name="Young C.A."/>
            <person name="Cox M.P."/>
            <person name="Ganley A.R.D."/>
            <person name="David W.J."/>
        </authorList>
    </citation>
    <scope>NUCLEOTIDE SEQUENCE [LARGE SCALE GENOMIC DNA]</scope>
    <source>
        <strain evidence="4">albino</strain>
    </source>
</reference>
<dbReference type="Proteomes" id="UP000316270">
    <property type="component" value="Chromosome 10"/>
</dbReference>
<evidence type="ECO:0000256" key="1">
    <source>
        <dbReference type="SAM" id="Coils"/>
    </source>
</evidence>
<dbReference type="OrthoDB" id="2420947at2759"/>
<protein>
    <recommendedName>
        <fullName evidence="5">Kinetochore protein fta7</fullName>
    </recommendedName>
</protein>
<gene>
    <name evidence="3" type="ORF">FKW77_002328</name>
</gene>
<name>A0A517LDC6_9PEZI</name>
<feature type="compositionally biased region" description="Basic and acidic residues" evidence="2">
    <location>
        <begin position="58"/>
        <end position="74"/>
    </location>
</feature>
<organism evidence="3 4">
    <name type="scientific">Venturia effusa</name>
    <dbReference type="NCBI Taxonomy" id="50376"/>
    <lineage>
        <taxon>Eukaryota</taxon>
        <taxon>Fungi</taxon>
        <taxon>Dikarya</taxon>
        <taxon>Ascomycota</taxon>
        <taxon>Pezizomycotina</taxon>
        <taxon>Dothideomycetes</taxon>
        <taxon>Pleosporomycetidae</taxon>
        <taxon>Venturiales</taxon>
        <taxon>Venturiaceae</taxon>
        <taxon>Venturia</taxon>
    </lineage>
</organism>
<proteinExistence type="predicted"/>
<sequence length="303" mass="34999">MPRKLAKRRRDGDVEVPEDENETPTARIVKRKRKRGTADQEVDAEDEISVNPPPMKKGRQEDDERERRKEVKHDYAYLKPTTRKILQEVIQSDWKKLPEPAQRQVQMILLTAKRTALNSIEPKRRKEVEYVLDVMHRKLEKRLPRSPFPPFSKAGHFNLEEQIERSRILMAEHIPATDSVKLLEEEIEREERRIQDKRDQLAELEKNAKLALQQQKKRSKATHPLLHEIAASARHADSADNIGLAKDRNKHHVFDEVDKDLAPLLSQLRSHLESIRANGNQLEGVEGAIADAQAALRIALQAT</sequence>
<evidence type="ECO:0008006" key="5">
    <source>
        <dbReference type="Google" id="ProtNLM"/>
    </source>
</evidence>
<feature type="coiled-coil region" evidence="1">
    <location>
        <begin position="180"/>
        <end position="218"/>
    </location>
</feature>
<keyword evidence="1" id="KW-0175">Coiled coil</keyword>
<dbReference type="AlphaFoldDB" id="A0A517LDC6"/>
<feature type="region of interest" description="Disordered" evidence="2">
    <location>
        <begin position="1"/>
        <end position="74"/>
    </location>
</feature>
<dbReference type="STRING" id="50376.A0A517LDC6"/>
<evidence type="ECO:0000313" key="4">
    <source>
        <dbReference type="Proteomes" id="UP000316270"/>
    </source>
</evidence>
<evidence type="ECO:0000256" key="2">
    <source>
        <dbReference type="SAM" id="MobiDB-lite"/>
    </source>
</evidence>
<accession>A0A517LDC6</accession>
<dbReference type="InterPro" id="IPR025212">
    <property type="entry name" value="CAD_CENP-Q"/>
</dbReference>
<keyword evidence="4" id="KW-1185">Reference proteome</keyword>
<evidence type="ECO:0000313" key="3">
    <source>
        <dbReference type="EMBL" id="QDS73643.1"/>
    </source>
</evidence>